<reference evidence="5 6" key="1">
    <citation type="submission" date="2024-09" db="EMBL/GenBank/DDBJ databases">
        <authorList>
            <person name="Sun Q."/>
            <person name="Mori K."/>
        </authorList>
    </citation>
    <scope>NUCLEOTIDE SEQUENCE [LARGE SCALE GENOMIC DNA]</scope>
    <source>
        <strain evidence="5 6">CCM 8545</strain>
    </source>
</reference>
<dbReference type="InterPro" id="IPR012340">
    <property type="entry name" value="NA-bd_OB-fold"/>
</dbReference>
<dbReference type="Gene3D" id="2.40.50.140">
    <property type="entry name" value="Nucleic acid-binding proteins"/>
    <property type="match status" value="1"/>
</dbReference>
<feature type="region of interest" description="Disordered" evidence="4">
    <location>
        <begin position="116"/>
        <end position="148"/>
    </location>
</feature>
<dbReference type="GO" id="GO:0003677">
    <property type="term" value="F:DNA binding"/>
    <property type="evidence" value="ECO:0007669"/>
    <property type="project" value="UniProtKB-KW"/>
</dbReference>
<dbReference type="PROSITE" id="PS50935">
    <property type="entry name" value="SSB"/>
    <property type="match status" value="1"/>
</dbReference>
<evidence type="ECO:0000256" key="3">
    <source>
        <dbReference type="PIRNR" id="PIRNR002070"/>
    </source>
</evidence>
<evidence type="ECO:0000256" key="1">
    <source>
        <dbReference type="ARBA" id="ARBA00023125"/>
    </source>
</evidence>
<dbReference type="Proteomes" id="UP001589758">
    <property type="component" value="Unassembled WGS sequence"/>
</dbReference>
<keyword evidence="6" id="KW-1185">Reference proteome</keyword>
<proteinExistence type="inferred from homology"/>
<gene>
    <name evidence="5" type="primary">ssb</name>
    <name evidence="5" type="ORF">ACFFIT_00380</name>
</gene>
<comment type="caution">
    <text evidence="2">Lacks conserved residue(s) required for the propagation of feature annotation.</text>
</comment>
<dbReference type="CDD" id="cd04496">
    <property type="entry name" value="SSB_OBF"/>
    <property type="match status" value="1"/>
</dbReference>
<feature type="compositionally biased region" description="Low complexity" evidence="4">
    <location>
        <begin position="126"/>
        <end position="141"/>
    </location>
</feature>
<dbReference type="PANTHER" id="PTHR10302:SF27">
    <property type="entry name" value="SINGLE-STRANDED DNA-BINDING PROTEIN"/>
    <property type="match status" value="1"/>
</dbReference>
<dbReference type="InterPro" id="IPR000424">
    <property type="entry name" value="Primosome_PriB/ssb"/>
</dbReference>
<evidence type="ECO:0000256" key="2">
    <source>
        <dbReference type="HAMAP-Rule" id="MF_00984"/>
    </source>
</evidence>
<dbReference type="RefSeq" id="WP_385875355.1">
    <property type="nucleotide sequence ID" value="NZ_JBHLXE010000012.1"/>
</dbReference>
<evidence type="ECO:0000256" key="4">
    <source>
        <dbReference type="SAM" id="MobiDB-lite"/>
    </source>
</evidence>
<dbReference type="NCBIfam" id="TIGR00621">
    <property type="entry name" value="ssb"/>
    <property type="match status" value="1"/>
</dbReference>
<name>A0ABV6C6H4_9GAMM</name>
<evidence type="ECO:0000313" key="5">
    <source>
        <dbReference type="EMBL" id="MFC0178569.1"/>
    </source>
</evidence>
<feature type="DNA-binding region" evidence="2">
    <location>
        <begin position="55"/>
        <end position="61"/>
    </location>
</feature>
<dbReference type="Pfam" id="PF00436">
    <property type="entry name" value="SSB"/>
    <property type="match status" value="1"/>
</dbReference>
<dbReference type="SUPFAM" id="SSF50249">
    <property type="entry name" value="Nucleic acid-binding proteins"/>
    <property type="match status" value="1"/>
</dbReference>
<organism evidence="5 6">
    <name type="scientific">Thorsellia kenyensis</name>
    <dbReference type="NCBI Taxonomy" id="1549888"/>
    <lineage>
        <taxon>Bacteria</taxon>
        <taxon>Pseudomonadati</taxon>
        <taxon>Pseudomonadota</taxon>
        <taxon>Gammaproteobacteria</taxon>
        <taxon>Enterobacterales</taxon>
        <taxon>Thorselliaceae</taxon>
        <taxon>Thorsellia</taxon>
    </lineage>
</organism>
<comment type="caution">
    <text evidence="5">The sequence shown here is derived from an EMBL/GenBank/DDBJ whole genome shotgun (WGS) entry which is preliminary data.</text>
</comment>
<dbReference type="InterPro" id="IPR011344">
    <property type="entry name" value="ssDNA-bd"/>
</dbReference>
<dbReference type="HAMAP" id="MF_00984">
    <property type="entry name" value="SSB"/>
    <property type="match status" value="1"/>
</dbReference>
<accession>A0ABV6C6H4</accession>
<dbReference type="PANTHER" id="PTHR10302">
    <property type="entry name" value="SINGLE-STRANDED DNA-BINDING PROTEIN"/>
    <property type="match status" value="1"/>
</dbReference>
<keyword evidence="1 2" id="KW-0238">DNA-binding</keyword>
<sequence length="148" mass="16290">MASKGVNRVIILGNLGQDPEIRRTQSGDPIATLNIATSETWRDKATGEEKSKTEWHRVVIFGKLAEIAEQYLKKGAQVYVEGQLQTRKWQDQQGIERYTTEVIVQGFNGTLQMVGGRQEQTQTQYSGASPNNAPSAVPPGGVDDSIPF</sequence>
<protein>
    <recommendedName>
        <fullName evidence="2 3">Single-stranded DNA-binding protein</fullName>
        <shortName evidence="2">SSB</shortName>
    </recommendedName>
</protein>
<evidence type="ECO:0000313" key="6">
    <source>
        <dbReference type="Proteomes" id="UP001589758"/>
    </source>
</evidence>
<dbReference type="PIRSF" id="PIRSF002070">
    <property type="entry name" value="SSB"/>
    <property type="match status" value="1"/>
</dbReference>
<comment type="subunit">
    <text evidence="2">Homotetramer.</text>
</comment>
<dbReference type="EMBL" id="JBHLXE010000012">
    <property type="protein sequence ID" value="MFC0178569.1"/>
    <property type="molecule type" value="Genomic_DNA"/>
</dbReference>